<organism evidence="1 2">
    <name type="scientific">Blumeria hordei</name>
    <name type="common">Barley powdery mildew</name>
    <name type="synonym">Blumeria graminis f. sp. hordei</name>
    <dbReference type="NCBI Taxonomy" id="2867405"/>
    <lineage>
        <taxon>Eukaryota</taxon>
        <taxon>Fungi</taxon>
        <taxon>Dikarya</taxon>
        <taxon>Ascomycota</taxon>
        <taxon>Pezizomycotina</taxon>
        <taxon>Leotiomycetes</taxon>
        <taxon>Erysiphales</taxon>
        <taxon>Erysiphaceae</taxon>
        <taxon>Blumeria</taxon>
    </lineage>
</organism>
<sequence length="97" mass="11321">MELSCFKPSAIVHYQGVKLFNRIDRIRLGPTFTYYSRYFKRLNQLLLGILKQKPPTTINSELQMAQTSFQTATKTSLLNPFPAYFFSKSHRYGSIYT</sequence>
<reference evidence="1 2" key="1">
    <citation type="submission" date="2017-11" db="EMBL/GenBank/DDBJ databases">
        <authorList>
            <person name="Kracher B."/>
        </authorList>
    </citation>
    <scope>NUCLEOTIDE SEQUENCE [LARGE SCALE GENOMIC DNA]</scope>
    <source>
        <strain evidence="1 2">RACE1</strain>
    </source>
</reference>
<proteinExistence type="predicted"/>
<dbReference type="VEuPathDB" id="FungiDB:BLGHR1_13170"/>
<name>A0A383USR2_BLUHO</name>
<dbReference type="EMBL" id="UNSH01000042">
    <property type="protein sequence ID" value="SZF02390.1"/>
    <property type="molecule type" value="Genomic_DNA"/>
</dbReference>
<evidence type="ECO:0000313" key="1">
    <source>
        <dbReference type="EMBL" id="SZF02390.1"/>
    </source>
</evidence>
<dbReference type="Proteomes" id="UP000275772">
    <property type="component" value="Unassembled WGS sequence"/>
</dbReference>
<gene>
    <name evidence="1" type="ORF">BLGHR1_13170</name>
</gene>
<dbReference type="AlphaFoldDB" id="A0A383USR2"/>
<accession>A0A383USR2</accession>
<protein>
    <submittedName>
        <fullName evidence="1">Uncharacterized protein</fullName>
    </submittedName>
</protein>
<evidence type="ECO:0000313" key="2">
    <source>
        <dbReference type="Proteomes" id="UP000275772"/>
    </source>
</evidence>